<keyword evidence="3" id="KW-1185">Reference proteome</keyword>
<sequence>MSAWWEELVYAVTGRVRRHDDLPDLRRLSSRSVALERTHYLVNDRERQGRARRAYVLRHEPDSSRGSVNIAVFSNGRDVGYLPTDVAEEVRPFLDRIGGAAIVNGAGVKSGSIRLWVDLPTRSALHGFVGGEAAHMTDTAERMETAGGSESDRQRFARFSRAEK</sequence>
<dbReference type="AlphaFoldDB" id="A0A543F2H0"/>
<dbReference type="Gene3D" id="3.30.70.2330">
    <property type="match status" value="1"/>
</dbReference>
<evidence type="ECO:0000313" key="2">
    <source>
        <dbReference type="EMBL" id="TQM27990.1"/>
    </source>
</evidence>
<dbReference type="Proteomes" id="UP000320235">
    <property type="component" value="Unassembled WGS sequence"/>
</dbReference>
<evidence type="ECO:0000256" key="1">
    <source>
        <dbReference type="SAM" id="MobiDB-lite"/>
    </source>
</evidence>
<comment type="caution">
    <text evidence="2">The sequence shown here is derived from an EMBL/GenBank/DDBJ whole genome shotgun (WGS) entry which is preliminary data.</text>
</comment>
<reference evidence="2 3" key="1">
    <citation type="submission" date="2019-06" db="EMBL/GenBank/DDBJ databases">
        <title>Sequencing the genomes of 1000 actinobacteria strains.</title>
        <authorList>
            <person name="Klenk H.-P."/>
        </authorList>
    </citation>
    <scope>NUCLEOTIDE SEQUENCE [LARGE SCALE GENOMIC DNA]</scope>
    <source>
        <strain evidence="2 3">DSM 105492</strain>
    </source>
</reference>
<evidence type="ECO:0000313" key="3">
    <source>
        <dbReference type="Proteomes" id="UP000320235"/>
    </source>
</evidence>
<evidence type="ECO:0008006" key="4">
    <source>
        <dbReference type="Google" id="ProtNLM"/>
    </source>
</evidence>
<dbReference type="EMBL" id="VFPE01000002">
    <property type="protein sequence ID" value="TQM27990.1"/>
    <property type="molecule type" value="Genomic_DNA"/>
</dbReference>
<proteinExistence type="predicted"/>
<accession>A0A543F2H0</accession>
<feature type="region of interest" description="Disordered" evidence="1">
    <location>
        <begin position="142"/>
        <end position="164"/>
    </location>
</feature>
<gene>
    <name evidence="2" type="ORF">FB391_2031</name>
</gene>
<protein>
    <recommendedName>
        <fullName evidence="4">HIRAN domain-containing protein</fullName>
    </recommendedName>
</protein>
<organism evidence="2 3">
    <name type="scientific">Microbacterium kyungheense</name>
    <dbReference type="NCBI Taxonomy" id="1263636"/>
    <lineage>
        <taxon>Bacteria</taxon>
        <taxon>Bacillati</taxon>
        <taxon>Actinomycetota</taxon>
        <taxon>Actinomycetes</taxon>
        <taxon>Micrococcales</taxon>
        <taxon>Microbacteriaceae</taxon>
        <taxon>Microbacterium</taxon>
    </lineage>
</organism>
<name>A0A543F2H0_9MICO</name>